<proteinExistence type="predicted"/>
<evidence type="ECO:0000313" key="2">
    <source>
        <dbReference type="EMBL" id="RQW64487.1"/>
    </source>
</evidence>
<dbReference type="AlphaFoldDB" id="A0A3N9TJP3"/>
<dbReference type="OrthoDB" id="9798107at2"/>
<accession>A0A3N9TJP3</accession>
<keyword evidence="1" id="KW-0479">Metal-binding</keyword>
<reference evidence="2 3" key="1">
    <citation type="submission" date="2018-11" db="EMBL/GenBank/DDBJ databases">
        <title>Vibrio LJC006 sp. nov., isolated from seawater during the bloom of the enteromorpha.</title>
        <authorList>
            <person name="Liang J."/>
        </authorList>
    </citation>
    <scope>NUCLEOTIDE SEQUENCE [LARGE SCALE GENOMIC DNA]</scope>
    <source>
        <strain evidence="2 3">LJC006</strain>
    </source>
</reference>
<comment type="caution">
    <text evidence="2">The sequence shown here is derived from an EMBL/GenBank/DDBJ whole genome shotgun (WGS) entry which is preliminary data.</text>
</comment>
<protein>
    <submittedName>
        <fullName evidence="2">ADP-ribosylglycohydrolase family protein</fullName>
    </submittedName>
</protein>
<name>A0A3N9TJP3_9VIBR</name>
<dbReference type="InterPro" id="IPR036705">
    <property type="entry name" value="Ribosyl_crysJ1_sf"/>
</dbReference>
<feature type="binding site" evidence="1">
    <location>
        <position position="285"/>
    </location>
    <ligand>
        <name>Mg(2+)</name>
        <dbReference type="ChEBI" id="CHEBI:18420"/>
        <label>1</label>
    </ligand>
</feature>
<dbReference type="SUPFAM" id="SSF101478">
    <property type="entry name" value="ADP-ribosylglycohydrolase"/>
    <property type="match status" value="1"/>
</dbReference>
<gene>
    <name evidence="2" type="ORF">EES38_00100</name>
</gene>
<evidence type="ECO:0000313" key="3">
    <source>
        <dbReference type="Proteomes" id="UP000281112"/>
    </source>
</evidence>
<dbReference type="Pfam" id="PF03747">
    <property type="entry name" value="ADP_ribosyl_GH"/>
    <property type="match status" value="1"/>
</dbReference>
<keyword evidence="1" id="KW-0460">Magnesium</keyword>
<organism evidence="2 3">
    <name type="scientific">Vibrio viridaestus</name>
    <dbReference type="NCBI Taxonomy" id="2487322"/>
    <lineage>
        <taxon>Bacteria</taxon>
        <taxon>Pseudomonadati</taxon>
        <taxon>Pseudomonadota</taxon>
        <taxon>Gammaproteobacteria</taxon>
        <taxon>Vibrionales</taxon>
        <taxon>Vibrionaceae</taxon>
        <taxon>Vibrio</taxon>
    </lineage>
</organism>
<dbReference type="Proteomes" id="UP000281112">
    <property type="component" value="Unassembled WGS sequence"/>
</dbReference>
<feature type="binding site" evidence="1">
    <location>
        <position position="85"/>
    </location>
    <ligand>
        <name>Mg(2+)</name>
        <dbReference type="ChEBI" id="CHEBI:18420"/>
        <label>1</label>
    </ligand>
</feature>
<feature type="binding site" evidence="1">
    <location>
        <position position="86"/>
    </location>
    <ligand>
        <name>Mg(2+)</name>
        <dbReference type="ChEBI" id="CHEBI:18420"/>
        <label>1</label>
    </ligand>
</feature>
<dbReference type="Gene3D" id="1.10.4080.10">
    <property type="entry name" value="ADP-ribosylation/Crystallin J1"/>
    <property type="match status" value="1"/>
</dbReference>
<dbReference type="PANTHER" id="PTHR16222">
    <property type="entry name" value="ADP-RIBOSYLGLYCOHYDROLASE"/>
    <property type="match status" value="1"/>
</dbReference>
<feature type="binding site" evidence="1">
    <location>
        <position position="283"/>
    </location>
    <ligand>
        <name>Mg(2+)</name>
        <dbReference type="ChEBI" id="CHEBI:18420"/>
        <label>1</label>
    </ligand>
</feature>
<keyword evidence="2" id="KW-0378">Hydrolase</keyword>
<feature type="binding site" evidence="1">
    <location>
        <position position="286"/>
    </location>
    <ligand>
        <name>Mg(2+)</name>
        <dbReference type="ChEBI" id="CHEBI:18420"/>
        <label>1</label>
    </ligand>
</feature>
<dbReference type="PANTHER" id="PTHR16222:SF12">
    <property type="entry name" value="ADP-RIBOSYLGLYCOHYDROLASE-RELATED"/>
    <property type="match status" value="1"/>
</dbReference>
<feature type="binding site" evidence="1">
    <location>
        <position position="84"/>
    </location>
    <ligand>
        <name>Mg(2+)</name>
        <dbReference type="ChEBI" id="CHEBI:18420"/>
        <label>1</label>
    </ligand>
</feature>
<comment type="cofactor">
    <cofactor evidence="1">
        <name>Mg(2+)</name>
        <dbReference type="ChEBI" id="CHEBI:18420"/>
    </cofactor>
    <text evidence="1">Binds 2 magnesium ions per subunit.</text>
</comment>
<dbReference type="GO" id="GO:0016787">
    <property type="term" value="F:hydrolase activity"/>
    <property type="evidence" value="ECO:0007669"/>
    <property type="project" value="UniProtKB-KW"/>
</dbReference>
<dbReference type="GO" id="GO:0046872">
    <property type="term" value="F:metal ion binding"/>
    <property type="evidence" value="ECO:0007669"/>
    <property type="project" value="UniProtKB-KW"/>
</dbReference>
<sequence>MNIKSCLYRLVLFIPIFRRSGILGTHAEQFDIKGLQDRTRGALIGLAVGDAVGTTLEFLPRGSFEPINDMVGGGHFALKKGYWTDDTSMALCLGYSLIEAGGFDPSDQMTRYCDWMDYGYLSSTGTCFDIGITVSSALGRFKKNGNPLSGSKARWSSGNGSIMRLAPIPMYYQHSMEEAVLYAAESSRTTHGSDLCLDACKLMSSIIVEMINSGRKVYPSDCKFIPQTDEIMLLRQGMFLEKQIDQIKGSGYVVESLEAAMWCFYNTSTFEECVLRAANLGDDADTTAAIAGQLAGSYYGVSGIKKSWLESLHKYESIQLLADRIFDVSYKRRLSSY</sequence>
<evidence type="ECO:0000256" key="1">
    <source>
        <dbReference type="PIRSR" id="PIRSR605502-1"/>
    </source>
</evidence>
<dbReference type="InterPro" id="IPR005502">
    <property type="entry name" value="Ribosyl_crysJ1"/>
</dbReference>
<dbReference type="InterPro" id="IPR050792">
    <property type="entry name" value="ADP-ribosylglycohydrolase"/>
</dbReference>
<keyword evidence="3" id="KW-1185">Reference proteome</keyword>
<dbReference type="EMBL" id="RJVQ01000001">
    <property type="protein sequence ID" value="RQW64487.1"/>
    <property type="molecule type" value="Genomic_DNA"/>
</dbReference>